<dbReference type="EMBL" id="JBHUEN010000031">
    <property type="protein sequence ID" value="MFD1882226.1"/>
    <property type="molecule type" value="Genomic_DNA"/>
</dbReference>
<name>A0ABW4R815_9RHOB</name>
<proteinExistence type="predicted"/>
<accession>A0ABW4R815</accession>
<evidence type="ECO:0000313" key="2">
    <source>
        <dbReference type="EMBL" id="MFD1882226.1"/>
    </source>
</evidence>
<dbReference type="RefSeq" id="WP_379142892.1">
    <property type="nucleotide sequence ID" value="NZ_JBHUEN010000031.1"/>
</dbReference>
<reference evidence="3" key="1">
    <citation type="journal article" date="2019" name="Int. J. Syst. Evol. Microbiol.">
        <title>The Global Catalogue of Microorganisms (GCM) 10K type strain sequencing project: providing services to taxonomists for standard genome sequencing and annotation.</title>
        <authorList>
            <consortium name="The Broad Institute Genomics Platform"/>
            <consortium name="The Broad Institute Genome Sequencing Center for Infectious Disease"/>
            <person name="Wu L."/>
            <person name="Ma J."/>
        </authorList>
    </citation>
    <scope>NUCLEOTIDE SEQUENCE [LARGE SCALE GENOMIC DNA]</scope>
    <source>
        <strain evidence="3">CCUG 56029</strain>
    </source>
</reference>
<gene>
    <name evidence="2" type="ORF">ACFSCT_10930</name>
</gene>
<comment type="caution">
    <text evidence="2">The sequence shown here is derived from an EMBL/GenBank/DDBJ whole genome shotgun (WGS) entry which is preliminary data.</text>
</comment>
<dbReference type="Proteomes" id="UP001597213">
    <property type="component" value="Unassembled WGS sequence"/>
</dbReference>
<feature type="chain" id="PRO_5046243897" evidence="1">
    <location>
        <begin position="19"/>
        <end position="145"/>
    </location>
</feature>
<evidence type="ECO:0000313" key="3">
    <source>
        <dbReference type="Proteomes" id="UP001597213"/>
    </source>
</evidence>
<sequence>MIALVLALVAAAPAPAQKYAPGTGPNPIIIRNNAGGNVMEMVRYRQNLARSGRPVQFRGYCDSACTILTTLPNSCLGPGAMIGFHAPRIPHTKIIPPLVDEIMGNFYRNGIRQKWFSTWRHQLKIQRIDAKTYARLDPEVRLCRR</sequence>
<feature type="signal peptide" evidence="1">
    <location>
        <begin position="1"/>
        <end position="18"/>
    </location>
</feature>
<evidence type="ECO:0000256" key="1">
    <source>
        <dbReference type="SAM" id="SignalP"/>
    </source>
</evidence>
<protein>
    <submittedName>
        <fullName evidence="2">Uncharacterized protein</fullName>
    </submittedName>
</protein>
<organism evidence="2 3">
    <name type="scientific">Paracoccus pacificus</name>
    <dbReference type="NCBI Taxonomy" id="1463598"/>
    <lineage>
        <taxon>Bacteria</taxon>
        <taxon>Pseudomonadati</taxon>
        <taxon>Pseudomonadota</taxon>
        <taxon>Alphaproteobacteria</taxon>
        <taxon>Rhodobacterales</taxon>
        <taxon>Paracoccaceae</taxon>
        <taxon>Paracoccus</taxon>
    </lineage>
</organism>
<keyword evidence="1" id="KW-0732">Signal</keyword>
<keyword evidence="3" id="KW-1185">Reference proteome</keyword>